<accession>A0A1X7BYR7</accession>
<evidence type="ECO:0000313" key="3">
    <source>
        <dbReference type="Proteomes" id="UP000193224"/>
    </source>
</evidence>
<dbReference type="SUPFAM" id="SSF52266">
    <property type="entry name" value="SGNH hydrolase"/>
    <property type="match status" value="1"/>
</dbReference>
<name>A0A1X7BYR7_9RHOB</name>
<evidence type="ECO:0000256" key="1">
    <source>
        <dbReference type="SAM" id="Phobius"/>
    </source>
</evidence>
<keyword evidence="1" id="KW-0812">Transmembrane</keyword>
<dbReference type="OrthoDB" id="7336780at2"/>
<sequence>MKSSRSAILNYVFTLMVFGVVYLMAMFGDFLLMRTINAQIDAVGGEGRRIMNERYQTQDRALIADAESEGYTYRILLPPLVEEVEELRDLGRKFGFAPLGLEAHSELFICNEGHGPLKLSTDRFGFRNQDAAWDTPTSELVLLGDSFAFGVCQQDHYTIAGLLGDRYNILNLSFPGATAVHYAAMLKTFGAKIEANKVVMIFYSNDNKPIKNSQLYHELFFGPQANTSGFFDTSDGISPAPAHQEFYQAARAEALRKKETTRQVRTGFLARNIARMKKLLSHYSFPGVRAMSNSYFSALEDATESINLAVTTLSDHCGATGCSPLIVYIPNSQFWDPDTRSAEFANLVTGSADKFGIPYLDLTQELKKLGREAYADAGIHLSKIGYALVADAIGDFFERENKGLE</sequence>
<dbReference type="Gene3D" id="3.40.50.1110">
    <property type="entry name" value="SGNH hydrolase"/>
    <property type="match status" value="1"/>
</dbReference>
<keyword evidence="1" id="KW-0472">Membrane</keyword>
<dbReference type="Proteomes" id="UP000193224">
    <property type="component" value="Unassembled WGS sequence"/>
</dbReference>
<dbReference type="GO" id="GO:0016788">
    <property type="term" value="F:hydrolase activity, acting on ester bonds"/>
    <property type="evidence" value="ECO:0007669"/>
    <property type="project" value="UniProtKB-ARBA"/>
</dbReference>
<dbReference type="AlphaFoldDB" id="A0A1X7BYR7"/>
<keyword evidence="3" id="KW-1185">Reference proteome</keyword>
<dbReference type="RefSeq" id="WP_139836570.1">
    <property type="nucleotide sequence ID" value="NZ_FWXB01000054.1"/>
</dbReference>
<evidence type="ECO:0000313" key="2">
    <source>
        <dbReference type="EMBL" id="SMC14764.1"/>
    </source>
</evidence>
<dbReference type="InterPro" id="IPR036514">
    <property type="entry name" value="SGNH_hydro_sf"/>
</dbReference>
<feature type="transmembrane region" description="Helical" evidence="1">
    <location>
        <begin position="12"/>
        <end position="33"/>
    </location>
</feature>
<organism evidence="2 3">
    <name type="scientific">Roseovarius aestuarii</name>
    <dbReference type="NCBI Taxonomy" id="475083"/>
    <lineage>
        <taxon>Bacteria</taxon>
        <taxon>Pseudomonadati</taxon>
        <taxon>Pseudomonadota</taxon>
        <taxon>Alphaproteobacteria</taxon>
        <taxon>Rhodobacterales</taxon>
        <taxon>Roseobacteraceae</taxon>
        <taxon>Roseovarius</taxon>
    </lineage>
</organism>
<reference evidence="2 3" key="1">
    <citation type="submission" date="2017-03" db="EMBL/GenBank/DDBJ databases">
        <authorList>
            <person name="Afonso C.L."/>
            <person name="Miller P.J."/>
            <person name="Scott M.A."/>
            <person name="Spackman E."/>
            <person name="Goraichik I."/>
            <person name="Dimitrov K.M."/>
            <person name="Suarez D.L."/>
            <person name="Swayne D.E."/>
        </authorList>
    </citation>
    <scope>NUCLEOTIDE SEQUENCE [LARGE SCALE GENOMIC DNA]</scope>
    <source>
        <strain evidence="2 3">CECT 7745</strain>
    </source>
</reference>
<proteinExistence type="predicted"/>
<gene>
    <name evidence="2" type="ORF">ROA7745_04634</name>
</gene>
<keyword evidence="1" id="KW-1133">Transmembrane helix</keyword>
<dbReference type="EMBL" id="FWXB01000054">
    <property type="protein sequence ID" value="SMC14764.1"/>
    <property type="molecule type" value="Genomic_DNA"/>
</dbReference>
<protein>
    <recommendedName>
        <fullName evidence="4">SGNH hydrolase-type esterase domain-containing protein</fullName>
    </recommendedName>
</protein>
<evidence type="ECO:0008006" key="4">
    <source>
        <dbReference type="Google" id="ProtNLM"/>
    </source>
</evidence>